<keyword evidence="2" id="KW-1185">Reference proteome</keyword>
<evidence type="ECO:0000313" key="1">
    <source>
        <dbReference type="EMBL" id="KKO45313.1"/>
    </source>
</evidence>
<evidence type="ECO:0000313" key="2">
    <source>
        <dbReference type="Proteomes" id="UP000034228"/>
    </source>
</evidence>
<dbReference type="Proteomes" id="UP000034228">
    <property type="component" value="Unassembled WGS sequence"/>
</dbReference>
<dbReference type="Gene3D" id="3.30.1360.180">
    <property type="match status" value="1"/>
</dbReference>
<dbReference type="PANTHER" id="PTHR10151:SF120">
    <property type="entry name" value="BIS(5'-ADENOSYL)-TRIPHOSPHATASE"/>
    <property type="match status" value="1"/>
</dbReference>
<dbReference type="Gene3D" id="3.40.720.10">
    <property type="entry name" value="Alkaline Phosphatase, subunit A"/>
    <property type="match status" value="1"/>
</dbReference>
<dbReference type="CDD" id="cd16018">
    <property type="entry name" value="Enpp"/>
    <property type="match status" value="1"/>
</dbReference>
<sequence length="426" mass="48302">MNSIFKLLLLPAVLVFTLFPARVWASSSAQVSEKLAPTLIIISIDGMRYDYLELHQAPFLSNLAKQGVHVKQLQPVFPSKTFPNHYSLVTGLHPQKHGITDNSMYDPKWDARFAMSMPEEVGNGRWWQGEPIWITAELQGVTAATYFFPGSEAEIKGTRPSYWFKYQHDTPNRQRVDTVLNWLQLPQGERPQLITLYFSDVDSAGHMYGPASKEVAEALEHVDNELAYLVAELTELGLFDQVNLIISSDHGMAEVDQRKHIVLDSLFSANLAQNVRYSREIVSIFPKEGQKEALYQQLAASVPEQVRLYRKSELPARFHYQQHRRIAPIILLAEQPWIFVRQSFLPEAMNDPSFLRARGSHGYDNEELLMQGMLIAHGPAFKQRQQLERLSMVDIYNVMTAVLGLTPADNDGDASIVPLLLKESGN</sequence>
<comment type="caution">
    <text evidence="1">The sequence shown here is derived from an EMBL/GenBank/DDBJ whole genome shotgun (WGS) entry which is preliminary data.</text>
</comment>
<dbReference type="AlphaFoldDB" id="A0A0M2V828"/>
<dbReference type="InterPro" id="IPR002591">
    <property type="entry name" value="Phosphodiest/P_Trfase"/>
</dbReference>
<dbReference type="EMBL" id="LAHO01000010">
    <property type="protein sequence ID" value="KKO45313.1"/>
    <property type="molecule type" value="Genomic_DNA"/>
</dbReference>
<dbReference type="SUPFAM" id="SSF53649">
    <property type="entry name" value="Alkaline phosphatase-like"/>
    <property type="match status" value="1"/>
</dbReference>
<dbReference type="Pfam" id="PF01663">
    <property type="entry name" value="Phosphodiest"/>
    <property type="match status" value="1"/>
</dbReference>
<dbReference type="PATRIC" id="fig|336831.14.peg.480"/>
<dbReference type="PANTHER" id="PTHR10151">
    <property type="entry name" value="ECTONUCLEOTIDE PYROPHOSPHATASE/PHOSPHODIESTERASE"/>
    <property type="match status" value="1"/>
</dbReference>
<accession>A0A0M2V828</accession>
<dbReference type="GO" id="GO:0016787">
    <property type="term" value="F:hydrolase activity"/>
    <property type="evidence" value="ECO:0007669"/>
    <property type="project" value="UniProtKB-ARBA"/>
</dbReference>
<dbReference type="RefSeq" id="WP_046557808.1">
    <property type="nucleotide sequence ID" value="NZ_LAHO01000010.1"/>
</dbReference>
<reference evidence="1 2" key="1">
    <citation type="submission" date="2015-03" db="EMBL/GenBank/DDBJ databases">
        <title>Draft genome sequences of two protease-producing strains of Arsukibacterium isolated from two cold and alkaline environments.</title>
        <authorList>
            <person name="Lylloff J.E."/>
            <person name="Skov L.B."/>
            <person name="Jepsen M."/>
            <person name="Hallin P.F."/>
            <person name="Sorensen S.J."/>
            <person name="Stougaard P."/>
            <person name="Glaring M.A."/>
        </authorList>
    </citation>
    <scope>NUCLEOTIDE SEQUENCE [LARGE SCALE GENOMIC DNA]</scope>
    <source>
        <strain evidence="1 2">GCM72</strain>
    </source>
</reference>
<organism evidence="1 2">
    <name type="scientific">Arsukibacterium ikkense</name>
    <dbReference type="NCBI Taxonomy" id="336831"/>
    <lineage>
        <taxon>Bacteria</taxon>
        <taxon>Pseudomonadati</taxon>
        <taxon>Pseudomonadota</taxon>
        <taxon>Gammaproteobacteria</taxon>
        <taxon>Chromatiales</taxon>
        <taxon>Chromatiaceae</taxon>
        <taxon>Arsukibacterium</taxon>
    </lineage>
</organism>
<dbReference type="OrthoDB" id="9771966at2"/>
<protein>
    <submittedName>
        <fullName evidence="1">Phosphodiesterase</fullName>
    </submittedName>
</protein>
<dbReference type="InterPro" id="IPR017850">
    <property type="entry name" value="Alkaline_phosphatase_core_sf"/>
</dbReference>
<dbReference type="STRING" id="336831.WG68_11350"/>
<proteinExistence type="predicted"/>
<name>A0A0M2V828_9GAMM</name>
<gene>
    <name evidence="1" type="ORF">WG68_11350</name>
</gene>